<dbReference type="SUPFAM" id="SSF53474">
    <property type="entry name" value="alpha/beta-Hydrolases"/>
    <property type="match status" value="1"/>
</dbReference>
<organism evidence="2 3">
    <name type="scientific">Papaver atlanticum</name>
    <dbReference type="NCBI Taxonomy" id="357466"/>
    <lineage>
        <taxon>Eukaryota</taxon>
        <taxon>Viridiplantae</taxon>
        <taxon>Streptophyta</taxon>
        <taxon>Embryophyta</taxon>
        <taxon>Tracheophyta</taxon>
        <taxon>Spermatophyta</taxon>
        <taxon>Magnoliopsida</taxon>
        <taxon>Ranunculales</taxon>
        <taxon>Papaveraceae</taxon>
        <taxon>Papaveroideae</taxon>
        <taxon>Papaver</taxon>
    </lineage>
</organism>
<dbReference type="Pfam" id="PF00450">
    <property type="entry name" value="Peptidase_S10"/>
    <property type="match status" value="1"/>
</dbReference>
<evidence type="ECO:0000313" key="3">
    <source>
        <dbReference type="Proteomes" id="UP001202328"/>
    </source>
</evidence>
<sequence length="118" mass="13652">FNGRILHRVHINFQFRISLIFPGLTGYVTVVEKSMKSLFFYFVLSSKYPAVLWLNNGPNCSSFDGFAYRHAFCIARPAATMETFPSWPMSFKRTPRVKLGEWKALLRPPLGNMQRFAI</sequence>
<dbReference type="EMBL" id="JAJJMB010004025">
    <property type="protein sequence ID" value="KAI3944718.1"/>
    <property type="molecule type" value="Genomic_DNA"/>
</dbReference>
<dbReference type="InterPro" id="IPR029058">
    <property type="entry name" value="AB_hydrolase_fold"/>
</dbReference>
<dbReference type="GO" id="GO:0006508">
    <property type="term" value="P:proteolysis"/>
    <property type="evidence" value="ECO:0007669"/>
    <property type="project" value="InterPro"/>
</dbReference>
<evidence type="ECO:0000313" key="2">
    <source>
        <dbReference type="EMBL" id="KAI3944718.1"/>
    </source>
</evidence>
<keyword evidence="3" id="KW-1185">Reference proteome</keyword>
<accession>A0AAD4TA92</accession>
<comment type="similarity">
    <text evidence="1">Belongs to the peptidase S10 family.</text>
</comment>
<gene>
    <name evidence="2" type="ORF">MKW98_021176</name>
</gene>
<dbReference type="Gene3D" id="3.40.50.1820">
    <property type="entry name" value="alpha/beta hydrolase"/>
    <property type="match status" value="1"/>
</dbReference>
<dbReference type="InterPro" id="IPR001563">
    <property type="entry name" value="Peptidase_S10"/>
</dbReference>
<evidence type="ECO:0000256" key="1">
    <source>
        <dbReference type="ARBA" id="ARBA00009431"/>
    </source>
</evidence>
<proteinExistence type="inferred from homology"/>
<feature type="non-terminal residue" evidence="2">
    <location>
        <position position="1"/>
    </location>
</feature>
<dbReference type="AlphaFoldDB" id="A0AAD4TA92"/>
<comment type="caution">
    <text evidence="2">The sequence shown here is derived from an EMBL/GenBank/DDBJ whole genome shotgun (WGS) entry which is preliminary data.</text>
</comment>
<dbReference type="Proteomes" id="UP001202328">
    <property type="component" value="Unassembled WGS sequence"/>
</dbReference>
<dbReference type="GO" id="GO:0004185">
    <property type="term" value="F:serine-type carboxypeptidase activity"/>
    <property type="evidence" value="ECO:0007669"/>
    <property type="project" value="InterPro"/>
</dbReference>
<reference evidence="2" key="1">
    <citation type="submission" date="2022-04" db="EMBL/GenBank/DDBJ databases">
        <title>A functionally conserved STORR gene fusion in Papaver species that diverged 16.8 million years ago.</title>
        <authorList>
            <person name="Catania T."/>
        </authorList>
    </citation>
    <scope>NUCLEOTIDE SEQUENCE</scope>
    <source>
        <strain evidence="2">S-188037</strain>
    </source>
</reference>
<protein>
    <submittedName>
        <fullName evidence="2">Uncharacterized protein</fullName>
    </submittedName>
</protein>
<name>A0AAD4TA92_9MAGN</name>